<dbReference type="SUPFAM" id="SSF51735">
    <property type="entry name" value="NAD(P)-binding Rossmann-fold domains"/>
    <property type="match status" value="1"/>
</dbReference>
<accession>A0A0P0Z466</accession>
<dbReference type="GO" id="GO:0016491">
    <property type="term" value="F:oxidoreductase activity"/>
    <property type="evidence" value="ECO:0007669"/>
    <property type="project" value="UniProtKB-KW"/>
</dbReference>
<comment type="similarity">
    <text evidence="1">Belongs to the short-chain dehydrogenases/reductases (SDR) family.</text>
</comment>
<dbReference type="Pfam" id="PF00106">
    <property type="entry name" value="adh_short"/>
    <property type="match status" value="1"/>
</dbReference>
<keyword evidence="2" id="KW-0560">Oxidoreductase</keyword>
<dbReference type="InterPro" id="IPR036291">
    <property type="entry name" value="NAD(P)-bd_dom_sf"/>
</dbReference>
<dbReference type="OrthoDB" id="109589at2"/>
<protein>
    <recommendedName>
        <fullName evidence="3">Probable oxidoreductase</fullName>
    </recommendedName>
</protein>
<dbReference type="RefSeq" id="WP_062229254.1">
    <property type="nucleotide sequence ID" value="NZ_BBWR01000018.1"/>
</dbReference>
<evidence type="ECO:0000313" key="4">
    <source>
        <dbReference type="EMBL" id="BAT28932.1"/>
    </source>
</evidence>
<dbReference type="FunFam" id="3.40.50.720:FF:000594">
    <property type="entry name" value="Short-chain oxidoreductase"/>
    <property type="match status" value="1"/>
</dbReference>
<dbReference type="PANTHER" id="PTHR24320:SF148">
    <property type="entry name" value="NAD(P)-BINDING ROSSMANN-FOLD SUPERFAMILY PROTEIN"/>
    <property type="match status" value="1"/>
</dbReference>
<sequence>MDDRQKPLGSTFGAQTTASDVLAGVDLYGKLAVVTGGHSGLGLETTRALAGAGARVIVASRDCASAGKATAGIQGVTVERLDPADLYGVRSFADRTLSTGAHIDILINNAGIMASPEIRVGPGWEGQFAINHLGHFALTTWLWPALEGGARVICVSSAGHHTSPIRWDDIQFQRGYDKWLAYGQSKTANALFAVHLDSLGQRSGIRAFSLHPGKIFTPLQRHLSQAEMMAAGWIDRAGSPADPTFKTPQQGAATAVWAATSPQPGGHGGLYCEDCDVAARAEASAEPFVGVRRHATDPAEAERLWSYSTALLAASGMEGLIVDLK</sequence>
<name>A0A0P0Z466_9HYPH</name>
<dbReference type="NCBIfam" id="NF004845">
    <property type="entry name" value="PRK06196.1"/>
    <property type="match status" value="1"/>
</dbReference>
<dbReference type="InterPro" id="IPR002347">
    <property type="entry name" value="SDR_fam"/>
</dbReference>
<proteinExistence type="inferred from homology"/>
<dbReference type="Gene3D" id="3.40.50.720">
    <property type="entry name" value="NAD(P)-binding Rossmann-like Domain"/>
    <property type="match status" value="1"/>
</dbReference>
<dbReference type="EMBL" id="LC066377">
    <property type="protein sequence ID" value="BAT28932.1"/>
    <property type="molecule type" value="Genomic_DNA"/>
</dbReference>
<evidence type="ECO:0000256" key="3">
    <source>
        <dbReference type="ARBA" id="ARBA00071493"/>
    </source>
</evidence>
<evidence type="ECO:0000256" key="2">
    <source>
        <dbReference type="ARBA" id="ARBA00023002"/>
    </source>
</evidence>
<evidence type="ECO:0000256" key="1">
    <source>
        <dbReference type="ARBA" id="ARBA00006484"/>
    </source>
</evidence>
<dbReference type="AlphaFoldDB" id="A0A0P0Z466"/>
<dbReference type="PANTHER" id="PTHR24320">
    <property type="entry name" value="RETINOL DEHYDROGENASE"/>
    <property type="match status" value="1"/>
</dbReference>
<organism evidence="4">
    <name type="scientific">Aureimonas frigidaquae</name>
    <dbReference type="NCBI Taxonomy" id="424757"/>
    <lineage>
        <taxon>Bacteria</taxon>
        <taxon>Pseudomonadati</taxon>
        <taxon>Pseudomonadota</taxon>
        <taxon>Alphaproteobacteria</taxon>
        <taxon>Hyphomicrobiales</taxon>
        <taxon>Aurantimonadaceae</taxon>
        <taxon>Aureimonas</taxon>
    </lineage>
</organism>
<dbReference type="PRINTS" id="PR00081">
    <property type="entry name" value="GDHRDH"/>
</dbReference>
<reference evidence="4" key="1">
    <citation type="journal article" date="2015" name="Proc. Natl. Acad. Sci. U.S.A.">
        <title>Bacterial clade with the ribosomal RNA operon on a small plasmid rather than the chromosome.</title>
        <authorList>
            <person name="Anda M."/>
            <person name="Ohtsubo Y."/>
            <person name="Okubo T."/>
            <person name="Sugawara M."/>
            <person name="Nagata Y."/>
            <person name="Tsuda M."/>
            <person name="Minamisawa K."/>
            <person name="Mitsui H."/>
        </authorList>
    </citation>
    <scope>NUCLEOTIDE SEQUENCE</scope>
    <source>
        <strain evidence="4">JCM 14755</strain>
    </source>
</reference>